<evidence type="ECO:0000313" key="1">
    <source>
        <dbReference type="EMBL" id="GBO28963.1"/>
    </source>
</evidence>
<dbReference type="Proteomes" id="UP000499080">
    <property type="component" value="Unassembled WGS sequence"/>
</dbReference>
<evidence type="ECO:0000313" key="2">
    <source>
        <dbReference type="Proteomes" id="UP000499080"/>
    </source>
</evidence>
<organism evidence="1 2">
    <name type="scientific">Araneus ventricosus</name>
    <name type="common">Orbweaver spider</name>
    <name type="synonym">Epeira ventricosa</name>
    <dbReference type="NCBI Taxonomy" id="182803"/>
    <lineage>
        <taxon>Eukaryota</taxon>
        <taxon>Metazoa</taxon>
        <taxon>Ecdysozoa</taxon>
        <taxon>Arthropoda</taxon>
        <taxon>Chelicerata</taxon>
        <taxon>Arachnida</taxon>
        <taxon>Araneae</taxon>
        <taxon>Araneomorphae</taxon>
        <taxon>Entelegynae</taxon>
        <taxon>Araneoidea</taxon>
        <taxon>Araneidae</taxon>
        <taxon>Araneus</taxon>
    </lineage>
</organism>
<protein>
    <submittedName>
        <fullName evidence="1">Uncharacterized protein</fullName>
    </submittedName>
</protein>
<proteinExistence type="predicted"/>
<dbReference type="EMBL" id="BGPR01052095">
    <property type="protein sequence ID" value="GBO28963.1"/>
    <property type="molecule type" value="Genomic_DNA"/>
</dbReference>
<dbReference type="AlphaFoldDB" id="A0A4Y2VU70"/>
<keyword evidence="2" id="KW-1185">Reference proteome</keyword>
<gene>
    <name evidence="1" type="ORF">AVEN_164394_1</name>
</gene>
<accession>A0A4Y2VU70</accession>
<name>A0A4Y2VU70_ARAVE</name>
<comment type="caution">
    <text evidence="1">The sequence shown here is derived from an EMBL/GenBank/DDBJ whole genome shotgun (WGS) entry which is preliminary data.</text>
</comment>
<sequence>MNFADASFYALGEIELKHAYFLLGQKCCRFKTPPTRSAIWFMLNLTSSDQTPPASMVFSERGVPGVSSSSSPEIQNYEVLSKIVLVLLLERGTFVYITKPAFDSLPSWPSIFNKTANGYAQCLSR</sequence>
<reference evidence="1 2" key="1">
    <citation type="journal article" date="2019" name="Sci. Rep.">
        <title>Orb-weaving spider Araneus ventricosus genome elucidates the spidroin gene catalogue.</title>
        <authorList>
            <person name="Kono N."/>
            <person name="Nakamura H."/>
            <person name="Ohtoshi R."/>
            <person name="Moran D.A.P."/>
            <person name="Shinohara A."/>
            <person name="Yoshida Y."/>
            <person name="Fujiwara M."/>
            <person name="Mori M."/>
            <person name="Tomita M."/>
            <person name="Arakawa K."/>
        </authorList>
    </citation>
    <scope>NUCLEOTIDE SEQUENCE [LARGE SCALE GENOMIC DNA]</scope>
</reference>